<dbReference type="EMBL" id="DS017003">
    <property type="protein sequence ID" value="KMU88204.1"/>
    <property type="molecule type" value="Genomic_DNA"/>
</dbReference>
<gene>
    <name evidence="1" type="ORF">CIHG_05375</name>
</gene>
<dbReference type="VEuPathDB" id="FungiDB:CIHG_05375"/>
<dbReference type="AlphaFoldDB" id="A0A0J8RVV5"/>
<organism evidence="1 2">
    <name type="scientific">Coccidioides immitis H538.4</name>
    <dbReference type="NCBI Taxonomy" id="396776"/>
    <lineage>
        <taxon>Eukaryota</taxon>
        <taxon>Fungi</taxon>
        <taxon>Dikarya</taxon>
        <taxon>Ascomycota</taxon>
        <taxon>Pezizomycotina</taxon>
        <taxon>Eurotiomycetes</taxon>
        <taxon>Eurotiomycetidae</taxon>
        <taxon>Onygenales</taxon>
        <taxon>Onygenaceae</taxon>
        <taxon>Coccidioides</taxon>
    </lineage>
</organism>
<evidence type="ECO:0000313" key="1">
    <source>
        <dbReference type="EMBL" id="KMU88204.1"/>
    </source>
</evidence>
<reference evidence="2" key="1">
    <citation type="journal article" date="2010" name="Genome Res.">
        <title>Population genomic sequencing of Coccidioides fungi reveals recent hybridization and transposon control.</title>
        <authorList>
            <person name="Neafsey D.E."/>
            <person name="Barker B.M."/>
            <person name="Sharpton T.J."/>
            <person name="Stajich J.E."/>
            <person name="Park D.J."/>
            <person name="Whiston E."/>
            <person name="Hung C.-Y."/>
            <person name="McMahan C."/>
            <person name="White J."/>
            <person name="Sykes S."/>
            <person name="Heiman D."/>
            <person name="Young S."/>
            <person name="Zeng Q."/>
            <person name="Abouelleil A."/>
            <person name="Aftuck L."/>
            <person name="Bessette D."/>
            <person name="Brown A."/>
            <person name="FitzGerald M."/>
            <person name="Lui A."/>
            <person name="Macdonald J.P."/>
            <person name="Priest M."/>
            <person name="Orbach M.J."/>
            <person name="Galgiani J.N."/>
            <person name="Kirkland T.N."/>
            <person name="Cole G.T."/>
            <person name="Birren B.W."/>
            <person name="Henn M.R."/>
            <person name="Taylor J.W."/>
            <person name="Rounsley S.D."/>
        </authorList>
    </citation>
    <scope>NUCLEOTIDE SEQUENCE [LARGE SCALE GENOMIC DNA]</scope>
    <source>
        <strain evidence="2">H538.4</strain>
    </source>
</reference>
<name>A0A0J8RVV5_COCIT</name>
<dbReference type="Proteomes" id="UP000054563">
    <property type="component" value="Unassembled WGS sequence"/>
</dbReference>
<protein>
    <submittedName>
        <fullName evidence="1">Uncharacterized protein</fullName>
    </submittedName>
</protein>
<proteinExistence type="predicted"/>
<sequence>MELPHVLLRTNTKDIFTYQDGYDKVTNANLFSLLNLGRKTLHLLEAELKKQQIEVKDDLSNAVTKCIRKFQKILANLQILRCLDEKAFQLVVATVNTLKLQPSNHDFSVYWTFLTDILCCCCCEFVVLCTASIGKQRVVTMNNDDRTQLVHYLKTHKSIFECPLLDILATTYHIPDYSSEVDTLECD</sequence>
<dbReference type="eggNOG" id="ENOG502STNM">
    <property type="taxonomic scope" value="Eukaryota"/>
</dbReference>
<evidence type="ECO:0000313" key="2">
    <source>
        <dbReference type="Proteomes" id="UP000054563"/>
    </source>
</evidence>
<accession>A0A0J8RVV5</accession>
<dbReference type="STRING" id="396776.A0A0J8RVV5"/>